<organism evidence="2 3">
    <name type="scientific">Dehalogenimonas etheniformans</name>
    <dbReference type="NCBI Taxonomy" id="1536648"/>
    <lineage>
        <taxon>Bacteria</taxon>
        <taxon>Bacillati</taxon>
        <taxon>Chloroflexota</taxon>
        <taxon>Dehalococcoidia</taxon>
        <taxon>Dehalococcoidales</taxon>
        <taxon>Dehalococcoidaceae</taxon>
        <taxon>Dehalogenimonas</taxon>
    </lineage>
</organism>
<name>A0A2P5P6D1_9CHLR</name>
<dbReference type="Gene3D" id="3.40.50.1820">
    <property type="entry name" value="alpha/beta hydrolase"/>
    <property type="match status" value="1"/>
</dbReference>
<gene>
    <name evidence="2" type="ORF">JP09_006000</name>
</gene>
<evidence type="ECO:0000259" key="1">
    <source>
        <dbReference type="Pfam" id="PF12697"/>
    </source>
</evidence>
<dbReference type="RefSeq" id="WP_102330861.1">
    <property type="nucleotide sequence ID" value="NZ_CP058566.2"/>
</dbReference>
<keyword evidence="2" id="KW-0378">Hydrolase</keyword>
<dbReference type="SUPFAM" id="SSF53474">
    <property type="entry name" value="alpha/beta-Hydrolases"/>
    <property type="match status" value="1"/>
</dbReference>
<evidence type="ECO:0000313" key="3">
    <source>
        <dbReference type="Proteomes" id="UP000235653"/>
    </source>
</evidence>
<dbReference type="InterPro" id="IPR029058">
    <property type="entry name" value="AB_hydrolase_fold"/>
</dbReference>
<dbReference type="PANTHER" id="PTHR43265:SF1">
    <property type="entry name" value="ESTERASE ESTD"/>
    <property type="match status" value="1"/>
</dbReference>
<dbReference type="GO" id="GO:0052689">
    <property type="term" value="F:carboxylic ester hydrolase activity"/>
    <property type="evidence" value="ECO:0007669"/>
    <property type="project" value="TreeGrafter"/>
</dbReference>
<protein>
    <submittedName>
        <fullName evidence="2">Alpha/beta hydrolase</fullName>
    </submittedName>
</protein>
<feature type="domain" description="AB hydrolase-1" evidence="1">
    <location>
        <begin position="31"/>
        <end position="280"/>
    </location>
</feature>
<sequence>MKSEDIFWKIGETTIGATLTLPDEPGKSVGIVFVAGSGPTDRNWESPLLPGNNGSARLLAERLTAEGYVTLRYDKRVTGSYAKDNMAHLAGKISMESHFEELKSAVSQLIDRPELAPESIYVLTNSEGALHALYYQTHANVLPFSGMILTGAPGRPLSHVANHQVFTQAKALPNADDVIARYKKLIASFEAGKPFVADPNLPEGFNNMVAALSAPFNQPFTREFWAFKPAPYFRNLDVPVLVVIGKKDLQCDWKLDGEALEKEAEVNENVEFFYPDNANHVLKFEPTPREQLTMADAVKNYNLPEAKLDPETVSTIISWLNLQVAR</sequence>
<evidence type="ECO:0000313" key="2">
    <source>
        <dbReference type="EMBL" id="PPD57853.1"/>
    </source>
</evidence>
<dbReference type="AlphaFoldDB" id="A0A2P5P6D1"/>
<dbReference type="PANTHER" id="PTHR43265">
    <property type="entry name" value="ESTERASE ESTD"/>
    <property type="match status" value="1"/>
</dbReference>
<reference evidence="2 3" key="1">
    <citation type="journal article" date="2017" name="ISME J.">
        <title>Grape pomace compost harbors organohalide-respiring Dehalogenimonas species with novel reductive dehalogenase genes.</title>
        <authorList>
            <person name="Yang Y."/>
            <person name="Higgins S.A."/>
            <person name="Yan J."/>
            <person name="Simsir B."/>
            <person name="Chourey K."/>
            <person name="Iyer R."/>
            <person name="Hettich R.L."/>
            <person name="Baldwin B."/>
            <person name="Ogles D.M."/>
            <person name="Loffler F.E."/>
        </authorList>
    </citation>
    <scope>NUCLEOTIDE SEQUENCE [LARGE SCALE GENOMIC DNA]</scope>
    <source>
        <strain evidence="2 3">GP</strain>
    </source>
</reference>
<accession>A0A2P5P6D1</accession>
<proteinExistence type="predicted"/>
<comment type="caution">
    <text evidence="2">The sequence shown here is derived from an EMBL/GenBank/DDBJ whole genome shotgun (WGS) entry which is preliminary data.</text>
</comment>
<dbReference type="Proteomes" id="UP000235653">
    <property type="component" value="Unassembled WGS sequence"/>
</dbReference>
<dbReference type="InterPro" id="IPR000073">
    <property type="entry name" value="AB_hydrolase_1"/>
</dbReference>
<dbReference type="EMBL" id="JQAN02000010">
    <property type="protein sequence ID" value="PPD57853.1"/>
    <property type="molecule type" value="Genomic_DNA"/>
</dbReference>
<dbReference type="OrthoDB" id="9809549at2"/>
<keyword evidence="3" id="KW-1185">Reference proteome</keyword>
<dbReference type="Pfam" id="PF12697">
    <property type="entry name" value="Abhydrolase_6"/>
    <property type="match status" value="1"/>
</dbReference>
<dbReference type="InterPro" id="IPR053145">
    <property type="entry name" value="AB_hydrolase_Est10"/>
</dbReference>